<evidence type="ECO:0000256" key="8">
    <source>
        <dbReference type="ARBA" id="ARBA00023136"/>
    </source>
</evidence>
<evidence type="ECO:0000256" key="2">
    <source>
        <dbReference type="ARBA" id="ARBA00008540"/>
    </source>
</evidence>
<feature type="transmembrane region" description="Helical" evidence="9">
    <location>
        <begin position="177"/>
        <end position="201"/>
    </location>
</feature>
<feature type="transmembrane region" description="Helical" evidence="9">
    <location>
        <begin position="358"/>
        <end position="384"/>
    </location>
</feature>
<accession>A0A0W0SXD0</accession>
<dbReference type="AlphaFoldDB" id="A0A0W0SXD0"/>
<dbReference type="GO" id="GO:0015190">
    <property type="term" value="F:L-leucine transmembrane transporter activity"/>
    <property type="evidence" value="ECO:0007669"/>
    <property type="project" value="TreeGrafter"/>
</dbReference>
<evidence type="ECO:0000313" key="11">
    <source>
        <dbReference type="Proteomes" id="UP000054736"/>
    </source>
</evidence>
<evidence type="ECO:0000256" key="4">
    <source>
        <dbReference type="ARBA" id="ARBA00022475"/>
    </source>
</evidence>
<feature type="transmembrane region" description="Helical" evidence="9">
    <location>
        <begin position="281"/>
        <end position="301"/>
    </location>
</feature>
<keyword evidence="3 9" id="KW-0813">Transport</keyword>
<dbReference type="PANTHER" id="PTHR30588">
    <property type="entry name" value="BRANCHED-CHAIN AMINO ACID TRANSPORT SYSTEM 2 CARRIER PROTEIN"/>
    <property type="match status" value="1"/>
</dbReference>
<keyword evidence="7 9" id="KW-1133">Transmembrane helix</keyword>
<evidence type="ECO:0000256" key="9">
    <source>
        <dbReference type="RuleBase" id="RU362122"/>
    </source>
</evidence>
<feature type="transmembrane region" description="Helical" evidence="9">
    <location>
        <begin position="241"/>
        <end position="261"/>
    </location>
</feature>
<feature type="transmembrane region" description="Helical" evidence="9">
    <location>
        <begin position="405"/>
        <end position="422"/>
    </location>
</feature>
<dbReference type="STRING" id="1212489.Ldro_1629"/>
<keyword evidence="4" id="KW-1003">Cell membrane</keyword>
<dbReference type="EMBL" id="LNXY01000020">
    <property type="protein sequence ID" value="KTC88010.1"/>
    <property type="molecule type" value="Genomic_DNA"/>
</dbReference>
<dbReference type="GO" id="GO:0015820">
    <property type="term" value="P:L-leucine transport"/>
    <property type="evidence" value="ECO:0007669"/>
    <property type="project" value="TreeGrafter"/>
</dbReference>
<dbReference type="GO" id="GO:0005304">
    <property type="term" value="F:L-valine transmembrane transporter activity"/>
    <property type="evidence" value="ECO:0007669"/>
    <property type="project" value="TreeGrafter"/>
</dbReference>
<keyword evidence="8 9" id="KW-0472">Membrane</keyword>
<comment type="similarity">
    <text evidence="2 9">Belongs to the branched chain amino acid transporter family.</text>
</comment>
<feature type="transmembrane region" description="Helical" evidence="9">
    <location>
        <begin position="428"/>
        <end position="452"/>
    </location>
</feature>
<dbReference type="InterPro" id="IPR004685">
    <property type="entry name" value="Brnchd-chn_aa_trnsp_Livcs"/>
</dbReference>
<protein>
    <recommendedName>
        <fullName evidence="9">Branched-chain amino acid transport system carrier protein</fullName>
    </recommendedName>
</protein>
<keyword evidence="11" id="KW-1185">Reference proteome</keyword>
<reference evidence="10 11" key="1">
    <citation type="submission" date="2015-11" db="EMBL/GenBank/DDBJ databases">
        <title>Genomic analysis of 38 Legionella species identifies large and diverse effector repertoires.</title>
        <authorList>
            <person name="Burstein D."/>
            <person name="Amaro F."/>
            <person name="Zusman T."/>
            <person name="Lifshitz Z."/>
            <person name="Cohen O."/>
            <person name="Gilbert J.A."/>
            <person name="Pupko T."/>
            <person name="Shuman H.A."/>
            <person name="Segal G."/>
        </authorList>
    </citation>
    <scope>NUCLEOTIDE SEQUENCE [LARGE SCALE GENOMIC DNA]</scope>
    <source>
        <strain evidence="10 11">ATCC 700990</strain>
    </source>
</reference>
<proteinExistence type="inferred from homology"/>
<feature type="transmembrane region" description="Helical" evidence="9">
    <location>
        <begin position="135"/>
        <end position="157"/>
    </location>
</feature>
<comment type="caution">
    <text evidence="10">The sequence shown here is derived from an EMBL/GenBank/DDBJ whole genome shotgun (WGS) entry which is preliminary data.</text>
</comment>
<dbReference type="GO" id="GO:0015818">
    <property type="term" value="P:isoleucine transport"/>
    <property type="evidence" value="ECO:0007669"/>
    <property type="project" value="TreeGrafter"/>
</dbReference>
<comment type="subcellular location">
    <subcellularLocation>
        <location evidence="9">Cell inner membrane</location>
        <topology evidence="9">Multi-pass membrane protein</topology>
    </subcellularLocation>
    <subcellularLocation>
        <location evidence="1">Cell membrane</location>
        <topology evidence="1">Multi-pass membrane protein</topology>
    </subcellularLocation>
</comment>
<evidence type="ECO:0000256" key="7">
    <source>
        <dbReference type="ARBA" id="ARBA00022989"/>
    </source>
</evidence>
<dbReference type="PANTHER" id="PTHR30588:SF0">
    <property type="entry name" value="BRANCHED-CHAIN AMINO ACID PERMEASE BRNQ"/>
    <property type="match status" value="1"/>
</dbReference>
<dbReference type="GO" id="GO:0005886">
    <property type="term" value="C:plasma membrane"/>
    <property type="evidence" value="ECO:0007669"/>
    <property type="project" value="UniProtKB-SubCell"/>
</dbReference>
<evidence type="ECO:0000256" key="6">
    <source>
        <dbReference type="ARBA" id="ARBA00022970"/>
    </source>
</evidence>
<comment type="function">
    <text evidence="9">Component of the transport system for branched-chain amino acids.</text>
</comment>
<dbReference type="GO" id="GO:0015188">
    <property type="term" value="F:L-isoleucine transmembrane transporter activity"/>
    <property type="evidence" value="ECO:0007669"/>
    <property type="project" value="TreeGrafter"/>
</dbReference>
<gene>
    <name evidence="10" type="primary">brnQ</name>
    <name evidence="10" type="ORF">Ldro_1629</name>
</gene>
<sequence>MVEFFNQQGAQFPHNSLIKLANCTQIVYKGNCLQFICTLRQQKNERFISDTVYFFSSSNRGKYSRCRRCCGPRGHLTNPPHNSLLTPNQTKIGKQDMQQQYKSILIYGFAIFAMFFGSGNLVFPLQIGFAAGDGWVMGFVGLLLTGILLPLMGLFVIKLYQGNYHAFFGSAGKLAGILLPLIMLSLLGSFGVVPRCITVAYGSLSYLMPQIKLMPFSLLFCFITFVFCLNDKMMIKILGKWMSPILLITLILMIVIAAIKAPSPETTVLAKTAFMNGFTTGYQTMDLFAAFFFSALIFTQIQQQLPSATNREILLFAIKPSILGASLLALIYFGFVFLGSHYTSLLKNTSPELMLPSIASQAMGTYATLFIGIAMFFSCLTTAVALNNLYARYLCSLLKIKEDKFYILLLITTGVSFVISLLDFKGIAAFLSPILELTYPGVIALTVMAILLKERHFLKKTVFYMMTFFMCVPMAIH</sequence>
<feature type="transmembrane region" description="Helical" evidence="9">
    <location>
        <begin position="104"/>
        <end position="123"/>
    </location>
</feature>
<keyword evidence="5 9" id="KW-0812">Transmembrane</keyword>
<name>A0A0W0SXD0_9GAMM</name>
<evidence type="ECO:0000256" key="5">
    <source>
        <dbReference type="ARBA" id="ARBA00022692"/>
    </source>
</evidence>
<comment type="caution">
    <text evidence="9">Lacks conserved residue(s) required for the propagation of feature annotation.</text>
</comment>
<evidence type="ECO:0000256" key="1">
    <source>
        <dbReference type="ARBA" id="ARBA00004651"/>
    </source>
</evidence>
<keyword evidence="6 9" id="KW-0029">Amino-acid transport</keyword>
<feature type="transmembrane region" description="Helical" evidence="9">
    <location>
        <begin position="213"/>
        <end position="229"/>
    </location>
</feature>
<evidence type="ECO:0000313" key="10">
    <source>
        <dbReference type="EMBL" id="KTC88010.1"/>
    </source>
</evidence>
<dbReference type="Pfam" id="PF05525">
    <property type="entry name" value="Branch_AA_trans"/>
    <property type="match status" value="1"/>
</dbReference>
<feature type="transmembrane region" description="Helical" evidence="9">
    <location>
        <begin position="313"/>
        <end position="338"/>
    </location>
</feature>
<organism evidence="10 11">
    <name type="scientific">Legionella drozanskii LLAP-1</name>
    <dbReference type="NCBI Taxonomy" id="1212489"/>
    <lineage>
        <taxon>Bacteria</taxon>
        <taxon>Pseudomonadati</taxon>
        <taxon>Pseudomonadota</taxon>
        <taxon>Gammaproteobacteria</taxon>
        <taxon>Legionellales</taxon>
        <taxon>Legionellaceae</taxon>
        <taxon>Legionella</taxon>
    </lineage>
</organism>
<dbReference type="Proteomes" id="UP000054736">
    <property type="component" value="Unassembled WGS sequence"/>
</dbReference>
<dbReference type="PATRIC" id="fig|1212489.4.peg.1721"/>
<evidence type="ECO:0000256" key="3">
    <source>
        <dbReference type="ARBA" id="ARBA00022448"/>
    </source>
</evidence>